<dbReference type="GO" id="GO:0006508">
    <property type="term" value="P:proteolysis"/>
    <property type="evidence" value="ECO:0007669"/>
    <property type="project" value="InterPro"/>
</dbReference>
<name>A0A3B1DVZ8_9ZZZZ</name>
<dbReference type="SMART" id="SM00382">
    <property type="entry name" value="AAA"/>
    <property type="match status" value="1"/>
</dbReference>
<accession>A0A3B1DVZ8</accession>
<dbReference type="InterPro" id="IPR003960">
    <property type="entry name" value="ATPase_AAA_CS"/>
</dbReference>
<dbReference type="Gene3D" id="1.20.58.760">
    <property type="entry name" value="Peptidase M41"/>
    <property type="match status" value="1"/>
</dbReference>
<dbReference type="CDD" id="cd19501">
    <property type="entry name" value="RecA-like_FtsH"/>
    <property type="match status" value="1"/>
</dbReference>
<protein>
    <submittedName>
        <fullName evidence="3">Cell division protein FtsH</fullName>
        <ecNumber evidence="3">3.4.24.-</ecNumber>
    </submittedName>
</protein>
<keyword evidence="1" id="KW-1133">Transmembrane helix</keyword>
<reference evidence="3" key="1">
    <citation type="submission" date="2018-10" db="EMBL/GenBank/DDBJ databases">
        <authorList>
            <person name="Aoki K."/>
        </authorList>
    </citation>
    <scope>NUCLEOTIDE SEQUENCE</scope>
</reference>
<feature type="transmembrane region" description="Helical" evidence="1">
    <location>
        <begin position="15"/>
        <end position="33"/>
    </location>
</feature>
<feature type="transmembrane region" description="Helical" evidence="1">
    <location>
        <begin position="45"/>
        <end position="62"/>
    </location>
</feature>
<evidence type="ECO:0000313" key="3">
    <source>
        <dbReference type="EMBL" id="VAY86223.1"/>
    </source>
</evidence>
<dbReference type="GO" id="GO:0004176">
    <property type="term" value="F:ATP-dependent peptidase activity"/>
    <property type="evidence" value="ECO:0007669"/>
    <property type="project" value="InterPro"/>
</dbReference>
<dbReference type="FunFam" id="3.40.50.300:FF:000982">
    <property type="entry name" value="Inactive ATP-dependent zinc metalloprotease FTSHI 2 like"/>
    <property type="match status" value="1"/>
</dbReference>
<evidence type="ECO:0000259" key="2">
    <source>
        <dbReference type="SMART" id="SM00382"/>
    </source>
</evidence>
<dbReference type="PANTHER" id="PTHR23076">
    <property type="entry name" value="METALLOPROTEASE M41 FTSH"/>
    <property type="match status" value="1"/>
</dbReference>
<dbReference type="InterPro" id="IPR037219">
    <property type="entry name" value="Peptidase_M41-like"/>
</dbReference>
<dbReference type="GO" id="GO:0016887">
    <property type="term" value="F:ATP hydrolysis activity"/>
    <property type="evidence" value="ECO:0007669"/>
    <property type="project" value="InterPro"/>
</dbReference>
<organism evidence="3">
    <name type="scientific">hydrothermal vent metagenome</name>
    <dbReference type="NCBI Taxonomy" id="652676"/>
    <lineage>
        <taxon>unclassified sequences</taxon>
        <taxon>metagenomes</taxon>
        <taxon>ecological metagenomes</taxon>
    </lineage>
</organism>
<dbReference type="GO" id="GO:0005886">
    <property type="term" value="C:plasma membrane"/>
    <property type="evidence" value="ECO:0007669"/>
    <property type="project" value="TreeGrafter"/>
</dbReference>
<dbReference type="Pfam" id="PF00004">
    <property type="entry name" value="AAA"/>
    <property type="match status" value="1"/>
</dbReference>
<keyword evidence="1" id="KW-0472">Membrane</keyword>
<dbReference type="SUPFAM" id="SSF140990">
    <property type="entry name" value="FtsH protease domain-like"/>
    <property type="match status" value="1"/>
</dbReference>
<keyword evidence="3" id="KW-0132">Cell division</keyword>
<dbReference type="GO" id="GO:0030163">
    <property type="term" value="P:protein catabolic process"/>
    <property type="evidence" value="ECO:0007669"/>
    <property type="project" value="TreeGrafter"/>
</dbReference>
<keyword evidence="3" id="KW-0131">Cell cycle</keyword>
<gene>
    <name evidence="3" type="ORF">MNB_ARC-1_882</name>
</gene>
<keyword evidence="3" id="KW-0378">Hydrolase</keyword>
<keyword evidence="1" id="KW-0812">Transmembrane</keyword>
<dbReference type="EC" id="3.4.24.-" evidence="3"/>
<dbReference type="InterPro" id="IPR027417">
    <property type="entry name" value="P-loop_NTPase"/>
</dbReference>
<dbReference type="InterPro" id="IPR003593">
    <property type="entry name" value="AAA+_ATPase"/>
</dbReference>
<dbReference type="GO" id="GO:0005524">
    <property type="term" value="F:ATP binding"/>
    <property type="evidence" value="ECO:0007669"/>
    <property type="project" value="InterPro"/>
</dbReference>
<dbReference type="PROSITE" id="PS00674">
    <property type="entry name" value="AAA"/>
    <property type="match status" value="1"/>
</dbReference>
<sequence>MLIDFNNKNKIDNNLKIMAITAFILIVVFLYLLIKNNNTIHSINYYWGILILLIFAGSIFFINKYKKHIKEYILNAVKNNNDVSVLNQEQNVPYGTNIIKAIKTDITFKDVAGIKDVKEELLEIVDFLNHPKKYTKHNVFLPKGVLLVGPPGVGKTLIARAIAGEANVPFFYQSGASFVHIYVGMGAKRVKELFNQAKRESPSIIFIDELDAIGKHRGSGSNDEREATLNELLTQMDGFNGNSGVIVIAATNKIEVLDEALLRAGRFDRRVFLALPSKEDRKKILELYLKNKKTKFKLDKLVLDTSGFNSAALATLINEALLHMIKRDDNIITEKDINIAKKKIQFGKKQHKILDDKQRNILATYQASKAYISQTKIMLLDEGFSYPEFIYPSQTQLKEQIANNLAGSIGVEVILKEPYAVFQSELQEAKRLANIMVDKYNMADSSDLILKDIKLHLKDKIKTNKDEVLKLRAKLLEDEVVVL</sequence>
<dbReference type="EMBL" id="UOYO01000002">
    <property type="protein sequence ID" value="VAY86223.1"/>
    <property type="molecule type" value="Genomic_DNA"/>
</dbReference>
<dbReference type="Gene3D" id="3.40.50.300">
    <property type="entry name" value="P-loop containing nucleotide triphosphate hydrolases"/>
    <property type="match status" value="1"/>
</dbReference>
<proteinExistence type="predicted"/>
<feature type="domain" description="AAA+ ATPase" evidence="2">
    <location>
        <begin position="141"/>
        <end position="277"/>
    </location>
</feature>
<dbReference type="InterPro" id="IPR003959">
    <property type="entry name" value="ATPase_AAA_core"/>
</dbReference>
<dbReference type="Gene3D" id="1.10.8.60">
    <property type="match status" value="1"/>
</dbReference>
<evidence type="ECO:0000256" key="1">
    <source>
        <dbReference type="SAM" id="Phobius"/>
    </source>
</evidence>
<dbReference type="GO" id="GO:0004222">
    <property type="term" value="F:metalloendopeptidase activity"/>
    <property type="evidence" value="ECO:0007669"/>
    <property type="project" value="InterPro"/>
</dbReference>
<dbReference type="PANTHER" id="PTHR23076:SF97">
    <property type="entry name" value="ATP-DEPENDENT ZINC METALLOPROTEASE YME1L1"/>
    <property type="match status" value="1"/>
</dbReference>
<dbReference type="GO" id="GO:0051301">
    <property type="term" value="P:cell division"/>
    <property type="evidence" value="ECO:0007669"/>
    <property type="project" value="UniProtKB-KW"/>
</dbReference>
<dbReference type="AlphaFoldDB" id="A0A3B1DVZ8"/>
<dbReference type="SUPFAM" id="SSF52540">
    <property type="entry name" value="P-loop containing nucleoside triphosphate hydrolases"/>
    <property type="match status" value="1"/>
</dbReference>